<evidence type="ECO:0000256" key="4">
    <source>
        <dbReference type="ARBA" id="ARBA00022837"/>
    </source>
</evidence>
<keyword evidence="2" id="KW-0479">Metal-binding</keyword>
<evidence type="ECO:0000256" key="5">
    <source>
        <dbReference type="SAM" id="Phobius"/>
    </source>
</evidence>
<dbReference type="EMBL" id="LT629787">
    <property type="protein sequence ID" value="SDU07248.1"/>
    <property type="molecule type" value="Genomic_DNA"/>
</dbReference>
<feature type="chain" id="PRO_5009273990" evidence="6">
    <location>
        <begin position="22"/>
        <end position="593"/>
    </location>
</feature>
<sequence length="593" mass="66556">MTCLRTLLLAASLLASFVTQADTRPNILLILADDMGFSDPGAYGGEISTPNIDTLAAEGMQFTNFNVSATCSPTRGMLLTGVTNHKVGMGNMREIMADNQKGQPGYETWLNDQVVTLPTLLRDHGYRTYMAGKWHLGDRPQSLPGARGFEQSVTLLESGADNWEAKHYLPGGSATYLENDQPISLPDDFYSSTFFTDKLIGYLDADRERDEPFFAYLSFQAVHAPHHAPEAFIERYAGKYDQGWDEIRRQRYERMTAMGVVPRAIDSVVSSDWGTFYDAETIDWDSLDDEERRYRARQMEVYAGMAEAMDHNIGRVFAYLREQGQLDNTLVIFLSDNGGESTELVNVAPMFYRWRYNLEREQLGAPGSYSEYGPGWAYASNTPFFSYKGSPFNGGMRVPLLVRQPGQIAAGAQTNAFGYVTDITPTLLELAGIEQPDGRYQEREVHRIMGKSLLPLLHGETERIHGPEDITVYELAGGIAVWQGDYKLVVASEAINNRQGLLLFNLADDPFERNNLAASNPELTATMYQYYRDYVAANNLVEVPADYDAWQQLRSNGREQLIARHRMSLLFAGILVLSLAGALIFWLINRLRS</sequence>
<evidence type="ECO:0000313" key="9">
    <source>
        <dbReference type="Proteomes" id="UP000243924"/>
    </source>
</evidence>
<gene>
    <name evidence="8" type="ORF">SAMN05216210_1592</name>
</gene>
<protein>
    <submittedName>
        <fullName evidence="8">Arylsulfatase</fullName>
    </submittedName>
</protein>
<dbReference type="GO" id="GO:0004065">
    <property type="term" value="F:arylsulfatase activity"/>
    <property type="evidence" value="ECO:0007669"/>
    <property type="project" value="TreeGrafter"/>
</dbReference>
<keyword evidence="5" id="KW-0472">Membrane</keyword>
<dbReference type="Gene3D" id="3.30.1120.10">
    <property type="match status" value="1"/>
</dbReference>
<feature type="domain" description="Sulfatase N-terminal" evidence="7">
    <location>
        <begin position="25"/>
        <end position="433"/>
    </location>
</feature>
<evidence type="ECO:0000256" key="3">
    <source>
        <dbReference type="ARBA" id="ARBA00022801"/>
    </source>
</evidence>
<dbReference type="GO" id="GO:0046872">
    <property type="term" value="F:metal ion binding"/>
    <property type="evidence" value="ECO:0007669"/>
    <property type="project" value="UniProtKB-KW"/>
</dbReference>
<keyword evidence="3" id="KW-0378">Hydrolase</keyword>
<dbReference type="PANTHER" id="PTHR42693">
    <property type="entry name" value="ARYLSULFATASE FAMILY MEMBER"/>
    <property type="match status" value="1"/>
</dbReference>
<name>A0A1H2FJX1_9GAMM</name>
<dbReference type="Pfam" id="PF00884">
    <property type="entry name" value="Sulfatase"/>
    <property type="match status" value="1"/>
</dbReference>
<evidence type="ECO:0000256" key="6">
    <source>
        <dbReference type="SAM" id="SignalP"/>
    </source>
</evidence>
<dbReference type="Gene3D" id="3.40.720.10">
    <property type="entry name" value="Alkaline Phosphatase, subunit A"/>
    <property type="match status" value="1"/>
</dbReference>
<dbReference type="Proteomes" id="UP000243924">
    <property type="component" value="Chromosome I"/>
</dbReference>
<dbReference type="InterPro" id="IPR050738">
    <property type="entry name" value="Sulfatase"/>
</dbReference>
<dbReference type="InterPro" id="IPR000917">
    <property type="entry name" value="Sulfatase_N"/>
</dbReference>
<feature type="signal peptide" evidence="6">
    <location>
        <begin position="1"/>
        <end position="21"/>
    </location>
</feature>
<dbReference type="PROSITE" id="PS00149">
    <property type="entry name" value="SULFATASE_2"/>
    <property type="match status" value="1"/>
</dbReference>
<keyword evidence="9" id="KW-1185">Reference proteome</keyword>
<dbReference type="InterPro" id="IPR017850">
    <property type="entry name" value="Alkaline_phosphatase_core_sf"/>
</dbReference>
<dbReference type="RefSeq" id="WP_092385789.1">
    <property type="nucleotide sequence ID" value="NZ_LT629787.1"/>
</dbReference>
<dbReference type="AlphaFoldDB" id="A0A1H2FJX1"/>
<accession>A0A1H2FJX1</accession>
<organism evidence="8 9">
    <name type="scientific">Halopseudomonas salegens</name>
    <dbReference type="NCBI Taxonomy" id="1434072"/>
    <lineage>
        <taxon>Bacteria</taxon>
        <taxon>Pseudomonadati</taxon>
        <taxon>Pseudomonadota</taxon>
        <taxon>Gammaproteobacteria</taxon>
        <taxon>Pseudomonadales</taxon>
        <taxon>Pseudomonadaceae</taxon>
        <taxon>Halopseudomonas</taxon>
    </lineage>
</organism>
<keyword evidence="5" id="KW-1133">Transmembrane helix</keyword>
<dbReference type="OrthoDB" id="9803751at2"/>
<dbReference type="PANTHER" id="PTHR42693:SF33">
    <property type="entry name" value="ARYLSULFATASE"/>
    <property type="match status" value="1"/>
</dbReference>
<evidence type="ECO:0000256" key="1">
    <source>
        <dbReference type="ARBA" id="ARBA00008779"/>
    </source>
</evidence>
<evidence type="ECO:0000259" key="7">
    <source>
        <dbReference type="Pfam" id="PF00884"/>
    </source>
</evidence>
<feature type="transmembrane region" description="Helical" evidence="5">
    <location>
        <begin position="567"/>
        <end position="588"/>
    </location>
</feature>
<keyword evidence="5" id="KW-0812">Transmembrane</keyword>
<dbReference type="STRING" id="1434072.SAMN05216210_1592"/>
<evidence type="ECO:0000313" key="8">
    <source>
        <dbReference type="EMBL" id="SDU07248.1"/>
    </source>
</evidence>
<evidence type="ECO:0000256" key="2">
    <source>
        <dbReference type="ARBA" id="ARBA00022723"/>
    </source>
</evidence>
<dbReference type="SUPFAM" id="SSF53649">
    <property type="entry name" value="Alkaline phosphatase-like"/>
    <property type="match status" value="1"/>
</dbReference>
<dbReference type="CDD" id="cd16025">
    <property type="entry name" value="PAS_like"/>
    <property type="match status" value="1"/>
</dbReference>
<proteinExistence type="inferred from homology"/>
<reference evidence="9" key="1">
    <citation type="submission" date="2016-10" db="EMBL/GenBank/DDBJ databases">
        <authorList>
            <person name="Varghese N."/>
            <person name="Submissions S."/>
        </authorList>
    </citation>
    <scope>NUCLEOTIDE SEQUENCE [LARGE SCALE GENOMIC DNA]</scope>
    <source>
        <strain evidence="9">CECT 8338</strain>
    </source>
</reference>
<comment type="similarity">
    <text evidence="1">Belongs to the sulfatase family.</text>
</comment>
<dbReference type="PROSITE" id="PS00523">
    <property type="entry name" value="SULFATASE_1"/>
    <property type="match status" value="1"/>
</dbReference>
<keyword evidence="4" id="KW-0106">Calcium</keyword>
<keyword evidence="6" id="KW-0732">Signal</keyword>
<dbReference type="InterPro" id="IPR024607">
    <property type="entry name" value="Sulfatase_CS"/>
</dbReference>